<keyword evidence="2 3" id="KW-0961">Cell wall biogenesis/degradation</keyword>
<evidence type="ECO:0000256" key="2">
    <source>
        <dbReference type="ARBA" id="ARBA00023316"/>
    </source>
</evidence>
<proteinExistence type="inferred from homology"/>
<comment type="similarity">
    <text evidence="3 4">Belongs to the RlpA family.</text>
</comment>
<keyword evidence="6" id="KW-0449">Lipoprotein</keyword>
<dbReference type="CDD" id="cd22268">
    <property type="entry name" value="DPBB_RlpA-like"/>
    <property type="match status" value="1"/>
</dbReference>
<feature type="domain" description="RlpA-like protein double-psi beta-barrel" evidence="5">
    <location>
        <begin position="58"/>
        <end position="145"/>
    </location>
</feature>
<evidence type="ECO:0000313" key="7">
    <source>
        <dbReference type="Proteomes" id="UP000001933"/>
    </source>
</evidence>
<keyword evidence="7" id="KW-1185">Reference proteome</keyword>
<dbReference type="EMBL" id="CP000252">
    <property type="protein sequence ID" value="ABC77654.1"/>
    <property type="molecule type" value="Genomic_DNA"/>
</dbReference>
<reference evidence="6 7" key="1">
    <citation type="journal article" date="2007" name="Proc. Natl. Acad. Sci. U.S.A.">
        <title>The genome of Syntrophus aciditrophicus: life at the thermodynamic limit of microbial growth.</title>
        <authorList>
            <person name="McInerney M.J."/>
            <person name="Rohlin L."/>
            <person name="Mouttaki H."/>
            <person name="Kim U."/>
            <person name="Krupp R.S."/>
            <person name="Rios-Hernandez L."/>
            <person name="Sieber J."/>
            <person name="Struchtemeyer C.G."/>
            <person name="Bhattacharyya A."/>
            <person name="Campbell J.W."/>
            <person name="Gunsalus R.P."/>
        </authorList>
    </citation>
    <scope>NUCLEOTIDE SEQUENCE [LARGE SCALE GENOMIC DNA]</scope>
    <source>
        <strain evidence="6 7">SB</strain>
    </source>
</reference>
<name>Q2LU98_SYNAS</name>
<dbReference type="eggNOG" id="COG0797">
    <property type="taxonomic scope" value="Bacteria"/>
</dbReference>
<sequence length="150" mass="16930" precursor="true">MMHFRNRISRIARCLLAFQIVFLFAAHPLQAEDTSELKTDPINQKDISDLQKPEGTVGRAYYYRKSLKNKKTSSGAIYCPHKLTAAHPTLPLGKKVKVINIGNKKSVVVTVNDRCRKHHFEFIDLSQAAARALGFFGKGMAMVQIIPFEE</sequence>
<dbReference type="InterPro" id="IPR012997">
    <property type="entry name" value="RplA"/>
</dbReference>
<keyword evidence="3" id="KW-0732">Signal</keyword>
<keyword evidence="1 3" id="KW-0456">Lyase</keyword>
<dbReference type="InterPro" id="IPR036908">
    <property type="entry name" value="RlpA-like_sf"/>
</dbReference>
<dbReference type="PANTHER" id="PTHR34183">
    <property type="entry name" value="ENDOLYTIC PEPTIDOGLYCAN TRANSGLYCOSYLASE RLPA"/>
    <property type="match status" value="1"/>
</dbReference>
<dbReference type="PANTHER" id="PTHR34183:SF8">
    <property type="entry name" value="ENDOLYTIC PEPTIDOGLYCAN TRANSGLYCOSYLASE RLPA-RELATED"/>
    <property type="match status" value="1"/>
</dbReference>
<dbReference type="KEGG" id="sat:SYN_01997"/>
<evidence type="ECO:0000256" key="1">
    <source>
        <dbReference type="ARBA" id="ARBA00023239"/>
    </source>
</evidence>
<dbReference type="HOGENOM" id="CLU_042923_7_1_7"/>
<dbReference type="STRING" id="56780.SYN_01997"/>
<evidence type="ECO:0000256" key="4">
    <source>
        <dbReference type="RuleBase" id="RU003495"/>
    </source>
</evidence>
<dbReference type="InterPro" id="IPR034718">
    <property type="entry name" value="RlpA"/>
</dbReference>
<feature type="chain" id="PRO_5009992506" description="Probable endolytic peptidoglycan transglycosylase RlpA" evidence="3">
    <location>
        <begin position="32"/>
        <end position="150"/>
    </location>
</feature>
<dbReference type="GO" id="GO:0071555">
    <property type="term" value="P:cell wall organization"/>
    <property type="evidence" value="ECO:0007669"/>
    <property type="project" value="UniProtKB-KW"/>
</dbReference>
<comment type="function">
    <text evidence="3">Lytic transglycosylase with a strong preference for naked glycan strands that lack stem peptides.</text>
</comment>
<dbReference type="NCBIfam" id="TIGR00413">
    <property type="entry name" value="rlpA"/>
    <property type="match status" value="1"/>
</dbReference>
<dbReference type="InParanoid" id="Q2LU98"/>
<dbReference type="SUPFAM" id="SSF50685">
    <property type="entry name" value="Barwin-like endoglucanases"/>
    <property type="match status" value="1"/>
</dbReference>
<dbReference type="GO" id="GO:0008932">
    <property type="term" value="F:lytic endotransglycosylase activity"/>
    <property type="evidence" value="ECO:0007669"/>
    <property type="project" value="UniProtKB-UniRule"/>
</dbReference>
<evidence type="ECO:0000259" key="5">
    <source>
        <dbReference type="Pfam" id="PF03330"/>
    </source>
</evidence>
<evidence type="ECO:0000256" key="3">
    <source>
        <dbReference type="HAMAP-Rule" id="MF_02071"/>
    </source>
</evidence>
<dbReference type="EC" id="4.2.2.-" evidence="3"/>
<dbReference type="Pfam" id="PF03330">
    <property type="entry name" value="DPBB_1"/>
    <property type="match status" value="1"/>
</dbReference>
<evidence type="ECO:0000313" key="6">
    <source>
        <dbReference type="EMBL" id="ABC77654.1"/>
    </source>
</evidence>
<dbReference type="AlphaFoldDB" id="Q2LU98"/>
<dbReference type="Gene3D" id="2.40.40.10">
    <property type="entry name" value="RlpA-like domain"/>
    <property type="match status" value="1"/>
</dbReference>
<organism evidence="6 7">
    <name type="scientific">Syntrophus aciditrophicus (strain SB)</name>
    <dbReference type="NCBI Taxonomy" id="56780"/>
    <lineage>
        <taxon>Bacteria</taxon>
        <taxon>Pseudomonadati</taxon>
        <taxon>Thermodesulfobacteriota</taxon>
        <taxon>Syntrophia</taxon>
        <taxon>Syntrophales</taxon>
        <taxon>Syntrophaceae</taxon>
        <taxon>Syntrophus</taxon>
    </lineage>
</organism>
<dbReference type="GO" id="GO:0000270">
    <property type="term" value="P:peptidoglycan metabolic process"/>
    <property type="evidence" value="ECO:0007669"/>
    <property type="project" value="UniProtKB-UniRule"/>
</dbReference>
<dbReference type="InterPro" id="IPR009009">
    <property type="entry name" value="RlpA-like_DPBB"/>
</dbReference>
<dbReference type="Proteomes" id="UP000001933">
    <property type="component" value="Chromosome"/>
</dbReference>
<gene>
    <name evidence="3" type="primary">rlpA</name>
    <name evidence="6" type="ORF">SYN_01997</name>
</gene>
<feature type="signal peptide" evidence="3">
    <location>
        <begin position="1"/>
        <end position="31"/>
    </location>
</feature>
<accession>Q2LU98</accession>
<dbReference type="HAMAP" id="MF_02071">
    <property type="entry name" value="RlpA"/>
    <property type="match status" value="1"/>
</dbReference>
<protein>
    <recommendedName>
        <fullName evidence="3">Probable endolytic peptidoglycan transglycosylase RlpA</fullName>
        <ecNumber evidence="3">4.2.2.-</ecNumber>
    </recommendedName>
</protein>